<reference evidence="5 6" key="1">
    <citation type="journal article" date="2008" name="PLoS Genet.">
        <title>Genomic islands in the pathogenic filamentous fungus Aspergillus fumigatus.</title>
        <authorList>
            <person name="Fedorova N.D."/>
            <person name="Khaldi N."/>
            <person name="Joardar V.S."/>
            <person name="Maiti R."/>
            <person name="Amedeo P."/>
            <person name="Anderson M.J."/>
            <person name="Crabtree J."/>
            <person name="Silva J.C."/>
            <person name="Badger J.H."/>
            <person name="Albarraq A."/>
            <person name="Angiuoli S."/>
            <person name="Bussey H."/>
            <person name="Bowyer P."/>
            <person name="Cotty P.J."/>
            <person name="Dyer P.S."/>
            <person name="Egan A."/>
            <person name="Galens K."/>
            <person name="Fraser-Liggett C.M."/>
            <person name="Haas B.J."/>
            <person name="Inman J.M."/>
            <person name="Kent R."/>
            <person name="Lemieux S."/>
            <person name="Malavazi I."/>
            <person name="Orvis J."/>
            <person name="Roemer T."/>
            <person name="Ronning C.M."/>
            <person name="Sundaram J.P."/>
            <person name="Sutton G."/>
            <person name="Turner G."/>
            <person name="Venter J.C."/>
            <person name="White O.R."/>
            <person name="Whitty B.R."/>
            <person name="Youngman P."/>
            <person name="Wolfe K.H."/>
            <person name="Goldman G.H."/>
            <person name="Wortman J.R."/>
            <person name="Jiang B."/>
            <person name="Denning D.W."/>
            <person name="Nierman W.C."/>
        </authorList>
    </citation>
    <scope>NUCLEOTIDE SEQUENCE [LARGE SCALE GENOMIC DNA]</scope>
    <source>
        <strain evidence="6">ATCC 1007 / CBS 513.65 / DSM 816 / NCTC 3887 / NRRL 1</strain>
    </source>
</reference>
<dbReference type="InterPro" id="IPR009071">
    <property type="entry name" value="HMG_box_dom"/>
</dbReference>
<protein>
    <submittedName>
        <fullName evidence="5">HMG box protein</fullName>
    </submittedName>
</protein>
<sequence>MRFNLLQRGGGILRYLHRSDALARPTRMINTNGHVRRICLPISRYSINPVTKTTRPEGILSRTWSRSFATANDADEDVKPTKSKKTTKTKKSRSKKAKSKAKPKTRRTLTEKQKEAKKAKESRETLKQLKLTALEPPKKLPEFAWNLAVTMKIAEAKAKGLKGKEAFKEATQMAKSIGFDENENVVQRVTAQAEANKAANEAAYNTWIKSFTPLQIKEANAARRRLAKLKNTRAYLLRDDRLVKRPLPAYMRYMMERTQEGDFKYMKVADIAARVAEEWKGLTGAEKEKYLKQAEIEREQYRQRCREVYGEEPHSSSASESP</sequence>
<evidence type="ECO:0000256" key="2">
    <source>
        <dbReference type="SAM" id="Coils"/>
    </source>
</evidence>
<dbReference type="eggNOG" id="ENOG502SQWR">
    <property type="taxonomic scope" value="Eukaryota"/>
</dbReference>
<dbReference type="GO" id="GO:0005634">
    <property type="term" value="C:nucleus"/>
    <property type="evidence" value="ECO:0007669"/>
    <property type="project" value="UniProtKB-UniRule"/>
</dbReference>
<keyword evidence="6" id="KW-1185">Reference proteome</keyword>
<dbReference type="AlphaFoldDB" id="A1CQB0"/>
<feature type="compositionally biased region" description="Basic residues" evidence="3">
    <location>
        <begin position="81"/>
        <end position="107"/>
    </location>
</feature>
<dbReference type="Pfam" id="PF00505">
    <property type="entry name" value="HMG_box"/>
    <property type="match status" value="1"/>
</dbReference>
<accession>A1CQB0</accession>
<dbReference type="HOGENOM" id="CLU_048021_1_0_1"/>
<evidence type="ECO:0000313" key="5">
    <source>
        <dbReference type="EMBL" id="EAW07831.1"/>
    </source>
</evidence>
<keyword evidence="1" id="KW-0539">Nucleus</keyword>
<dbReference type="Gene3D" id="1.10.30.10">
    <property type="entry name" value="High mobility group box domain"/>
    <property type="match status" value="1"/>
</dbReference>
<feature type="DNA-binding region" description="HMG box" evidence="1">
    <location>
        <begin position="243"/>
        <end position="309"/>
    </location>
</feature>
<dbReference type="GO" id="GO:0003677">
    <property type="term" value="F:DNA binding"/>
    <property type="evidence" value="ECO:0007669"/>
    <property type="project" value="UniProtKB-UniRule"/>
</dbReference>
<dbReference type="PROSITE" id="PS50118">
    <property type="entry name" value="HMG_BOX_2"/>
    <property type="match status" value="1"/>
</dbReference>
<evidence type="ECO:0000256" key="3">
    <source>
        <dbReference type="SAM" id="MobiDB-lite"/>
    </source>
</evidence>
<dbReference type="SUPFAM" id="SSF47095">
    <property type="entry name" value="HMG-box"/>
    <property type="match status" value="1"/>
</dbReference>
<evidence type="ECO:0000259" key="4">
    <source>
        <dbReference type="PROSITE" id="PS50118"/>
    </source>
</evidence>
<name>A1CQB0_ASPCL</name>
<dbReference type="OrthoDB" id="1919336at2759"/>
<feature type="region of interest" description="Disordered" evidence="3">
    <location>
        <begin position="73"/>
        <end position="124"/>
    </location>
</feature>
<feature type="compositionally biased region" description="Basic and acidic residues" evidence="3">
    <location>
        <begin position="108"/>
        <end position="124"/>
    </location>
</feature>
<dbReference type="KEGG" id="act:ACLA_025480"/>
<dbReference type="CDD" id="cd00084">
    <property type="entry name" value="HMG-box_SF"/>
    <property type="match status" value="1"/>
</dbReference>
<keyword evidence="2" id="KW-0175">Coiled coil</keyword>
<dbReference type="GeneID" id="4701657"/>
<feature type="coiled-coil region" evidence="2">
    <location>
        <begin position="284"/>
        <end position="311"/>
    </location>
</feature>
<evidence type="ECO:0000256" key="1">
    <source>
        <dbReference type="PROSITE-ProRule" id="PRU00267"/>
    </source>
</evidence>
<keyword evidence="1" id="KW-0238">DNA-binding</keyword>
<dbReference type="RefSeq" id="XP_001269257.1">
    <property type="nucleotide sequence ID" value="XM_001269256.1"/>
</dbReference>
<dbReference type="Proteomes" id="UP000006701">
    <property type="component" value="Unassembled WGS sequence"/>
</dbReference>
<dbReference type="OMA" id="WVKSHTP"/>
<dbReference type="InterPro" id="IPR036910">
    <property type="entry name" value="HMG_box_dom_sf"/>
</dbReference>
<proteinExistence type="predicted"/>
<feature type="domain" description="HMG box" evidence="4">
    <location>
        <begin position="243"/>
        <end position="309"/>
    </location>
</feature>
<evidence type="ECO:0000313" key="6">
    <source>
        <dbReference type="Proteomes" id="UP000006701"/>
    </source>
</evidence>
<organism evidence="5 6">
    <name type="scientific">Aspergillus clavatus (strain ATCC 1007 / CBS 513.65 / DSM 816 / NCTC 3887 / NRRL 1 / QM 1276 / 107)</name>
    <dbReference type="NCBI Taxonomy" id="344612"/>
    <lineage>
        <taxon>Eukaryota</taxon>
        <taxon>Fungi</taxon>
        <taxon>Dikarya</taxon>
        <taxon>Ascomycota</taxon>
        <taxon>Pezizomycotina</taxon>
        <taxon>Eurotiomycetes</taxon>
        <taxon>Eurotiomycetidae</taxon>
        <taxon>Eurotiales</taxon>
        <taxon>Aspergillaceae</taxon>
        <taxon>Aspergillus</taxon>
        <taxon>Aspergillus subgen. Fumigati</taxon>
    </lineage>
</organism>
<dbReference type="EMBL" id="DS027059">
    <property type="protein sequence ID" value="EAW07831.1"/>
    <property type="molecule type" value="Genomic_DNA"/>
</dbReference>
<dbReference type="STRING" id="344612.A1CQB0"/>
<dbReference type="SMART" id="SM00398">
    <property type="entry name" value="HMG"/>
    <property type="match status" value="1"/>
</dbReference>
<dbReference type="VEuPathDB" id="FungiDB:ACLA_025480"/>
<gene>
    <name evidence="5" type="ORF">ACLA_025480</name>
</gene>